<accession>A0A8S5VGJ9</accession>
<protein>
    <submittedName>
        <fullName evidence="1">Uncharacterized protein</fullName>
    </submittedName>
</protein>
<dbReference type="EMBL" id="BK016264">
    <property type="protein sequence ID" value="DAG05747.1"/>
    <property type="molecule type" value="Genomic_DNA"/>
</dbReference>
<organism evidence="1">
    <name type="scientific">Siphoviridae sp. ctjbm8</name>
    <dbReference type="NCBI Taxonomy" id="2825634"/>
    <lineage>
        <taxon>Viruses</taxon>
        <taxon>Duplodnaviria</taxon>
        <taxon>Heunggongvirae</taxon>
        <taxon>Uroviricota</taxon>
        <taxon>Caudoviricetes</taxon>
    </lineage>
</organism>
<sequence>MNENYIDIELGGWNIPEAITVEAEPVEARDFSDFEL</sequence>
<evidence type="ECO:0000313" key="1">
    <source>
        <dbReference type="EMBL" id="DAG05747.1"/>
    </source>
</evidence>
<proteinExistence type="predicted"/>
<reference evidence="1" key="1">
    <citation type="journal article" date="2021" name="Proc. Natl. Acad. Sci. U.S.A.">
        <title>A Catalog of Tens of Thousands of Viruses from Human Metagenomes Reveals Hidden Associations with Chronic Diseases.</title>
        <authorList>
            <person name="Tisza M.J."/>
            <person name="Buck C.B."/>
        </authorList>
    </citation>
    <scope>NUCLEOTIDE SEQUENCE</scope>
    <source>
        <strain evidence="1">Ctjbm8</strain>
    </source>
</reference>
<name>A0A8S5VGJ9_9CAUD</name>